<evidence type="ECO:0000256" key="1">
    <source>
        <dbReference type="SAM" id="MobiDB-lite"/>
    </source>
</evidence>
<sequence length="120" mass="12685">MPCSRVPISFEPGLTPCQNVDWPSSVVDSLATIGASSVRAFSWLEVTETTELIEIRSCWPPTSPGYCRRVAPNWARPSPPSTDSSSGSPTIAPWLSPVESTRGSPASTAPAPAPKCSTRA</sequence>
<organism evidence="2 3">
    <name type="scientific">Citricoccus parietis</name>
    <dbReference type="NCBI Taxonomy" id="592307"/>
    <lineage>
        <taxon>Bacteria</taxon>
        <taxon>Bacillati</taxon>
        <taxon>Actinomycetota</taxon>
        <taxon>Actinomycetes</taxon>
        <taxon>Micrococcales</taxon>
        <taxon>Micrococcaceae</taxon>
        <taxon>Citricoccus</taxon>
    </lineage>
</organism>
<proteinExistence type="predicted"/>
<comment type="caution">
    <text evidence="2">The sequence shown here is derived from an EMBL/GenBank/DDBJ whole genome shotgun (WGS) entry which is preliminary data.</text>
</comment>
<evidence type="ECO:0000313" key="2">
    <source>
        <dbReference type="EMBL" id="MFB9073202.1"/>
    </source>
</evidence>
<protein>
    <submittedName>
        <fullName evidence="2">Uncharacterized protein</fullName>
    </submittedName>
</protein>
<name>A0ABV5G2N8_9MICC</name>
<gene>
    <name evidence="2" type="ORF">ACFFX0_19165</name>
</gene>
<reference evidence="2 3" key="1">
    <citation type="submission" date="2024-09" db="EMBL/GenBank/DDBJ databases">
        <authorList>
            <person name="Sun Q."/>
            <person name="Mori K."/>
        </authorList>
    </citation>
    <scope>NUCLEOTIDE SEQUENCE [LARGE SCALE GENOMIC DNA]</scope>
    <source>
        <strain evidence="2 3">CCM 7609</strain>
    </source>
</reference>
<dbReference type="EMBL" id="JBHMFI010000001">
    <property type="protein sequence ID" value="MFB9073202.1"/>
    <property type="molecule type" value="Genomic_DNA"/>
</dbReference>
<feature type="region of interest" description="Disordered" evidence="1">
    <location>
        <begin position="72"/>
        <end position="120"/>
    </location>
</feature>
<keyword evidence="3" id="KW-1185">Reference proteome</keyword>
<accession>A0ABV5G2N8</accession>
<dbReference type="Proteomes" id="UP001589575">
    <property type="component" value="Unassembled WGS sequence"/>
</dbReference>
<evidence type="ECO:0000313" key="3">
    <source>
        <dbReference type="Proteomes" id="UP001589575"/>
    </source>
</evidence>